<dbReference type="PANTHER" id="PTHR24346:SF30">
    <property type="entry name" value="MATERNAL EMBRYONIC LEUCINE ZIPPER KINASE"/>
    <property type="match status" value="1"/>
</dbReference>
<keyword evidence="1" id="KW-0547">Nucleotide-binding</keyword>
<dbReference type="GO" id="GO:0004674">
    <property type="term" value="F:protein serine/threonine kinase activity"/>
    <property type="evidence" value="ECO:0007669"/>
    <property type="project" value="TreeGrafter"/>
</dbReference>
<dbReference type="PANTHER" id="PTHR24346">
    <property type="entry name" value="MAP/MICROTUBULE AFFINITY-REGULATING KINASE"/>
    <property type="match status" value="1"/>
</dbReference>
<dbReference type="GO" id="GO:0005737">
    <property type="term" value="C:cytoplasm"/>
    <property type="evidence" value="ECO:0007669"/>
    <property type="project" value="TreeGrafter"/>
</dbReference>
<dbReference type="AlphaFoldDB" id="A0A1X2HFL7"/>
<dbReference type="GO" id="GO:0005524">
    <property type="term" value="F:ATP binding"/>
    <property type="evidence" value="ECO:0007669"/>
    <property type="project" value="UniProtKB-KW"/>
</dbReference>
<dbReference type="InterPro" id="IPR011009">
    <property type="entry name" value="Kinase-like_dom_sf"/>
</dbReference>
<proteinExistence type="predicted"/>
<dbReference type="STRING" id="13706.A0A1X2HFL7"/>
<dbReference type="PROSITE" id="PS50011">
    <property type="entry name" value="PROTEIN_KINASE_DOM"/>
    <property type="match status" value="1"/>
</dbReference>
<feature type="compositionally biased region" description="Pro residues" evidence="3">
    <location>
        <begin position="293"/>
        <end position="302"/>
    </location>
</feature>
<sequence>MTDSSQSTTPRNRPSSYQEKRISIGSFGSGDGVAAGPGLPDDAVHSGTSSTSSAVSYQPPSSLWPCTPNGKREPQFRQSIIGDENKCRRKFAKMVQAAQQFQSEHKAAHDIPKEMEIVFNGQDNVQYIRLVLNGQSEYHKFCGNSQYIPPELMTTGTYNSNGLADVWVLGISLYRMLVGKFPFIASSDRKLFKKMLHADFSIPHSLSEDAQDLLRRMLAPESSRASLDLVMFHPWLKSYMATTTMVSDLQRPNQRLQKEQPQKQSNATDVDNHATIPSSSSGFVPETSLLSPPSSPPPPPRPTAAAAAEHDTLANAPRKPSTRDRSSKRMSRTLADMLLILVEGPFPPPKHPYRELAYLGADRREEIAAAL</sequence>
<gene>
    <name evidence="5" type="ORF">BCR43DRAFT_249784</name>
</gene>
<feature type="compositionally biased region" description="Polar residues" evidence="3">
    <location>
        <begin position="1"/>
        <end position="17"/>
    </location>
</feature>
<feature type="compositionally biased region" description="Polar residues" evidence="3">
    <location>
        <begin position="262"/>
        <end position="282"/>
    </location>
</feature>
<evidence type="ECO:0000259" key="4">
    <source>
        <dbReference type="PROSITE" id="PS50011"/>
    </source>
</evidence>
<keyword evidence="5" id="KW-0808">Transferase</keyword>
<keyword evidence="5" id="KW-0418">Kinase</keyword>
<evidence type="ECO:0000256" key="1">
    <source>
        <dbReference type="ARBA" id="ARBA00022741"/>
    </source>
</evidence>
<feature type="compositionally biased region" description="Low complexity" evidence="3">
    <location>
        <begin position="46"/>
        <end position="61"/>
    </location>
</feature>
<dbReference type="OMA" id="EYHKFCG"/>
<dbReference type="Proteomes" id="UP000242180">
    <property type="component" value="Unassembled WGS sequence"/>
</dbReference>
<dbReference type="SMART" id="SM00220">
    <property type="entry name" value="S_TKc"/>
    <property type="match status" value="1"/>
</dbReference>
<evidence type="ECO:0000256" key="2">
    <source>
        <dbReference type="ARBA" id="ARBA00022840"/>
    </source>
</evidence>
<feature type="region of interest" description="Disordered" evidence="3">
    <location>
        <begin position="251"/>
        <end position="330"/>
    </location>
</feature>
<feature type="domain" description="Protein kinase" evidence="4">
    <location>
        <begin position="1"/>
        <end position="236"/>
    </location>
</feature>
<evidence type="ECO:0000256" key="3">
    <source>
        <dbReference type="SAM" id="MobiDB-lite"/>
    </source>
</evidence>
<evidence type="ECO:0000313" key="6">
    <source>
        <dbReference type="Proteomes" id="UP000242180"/>
    </source>
</evidence>
<organism evidence="5 6">
    <name type="scientific">Syncephalastrum racemosum</name>
    <name type="common">Filamentous fungus</name>
    <dbReference type="NCBI Taxonomy" id="13706"/>
    <lineage>
        <taxon>Eukaryota</taxon>
        <taxon>Fungi</taxon>
        <taxon>Fungi incertae sedis</taxon>
        <taxon>Mucoromycota</taxon>
        <taxon>Mucoromycotina</taxon>
        <taxon>Mucoromycetes</taxon>
        <taxon>Mucorales</taxon>
        <taxon>Syncephalastraceae</taxon>
        <taxon>Syncephalastrum</taxon>
    </lineage>
</organism>
<dbReference type="SUPFAM" id="SSF56112">
    <property type="entry name" value="Protein kinase-like (PK-like)"/>
    <property type="match status" value="1"/>
</dbReference>
<keyword evidence="6" id="KW-1185">Reference proteome</keyword>
<dbReference type="EMBL" id="MCGN01000004">
    <property type="protein sequence ID" value="ORY97711.1"/>
    <property type="molecule type" value="Genomic_DNA"/>
</dbReference>
<dbReference type="InParanoid" id="A0A1X2HFL7"/>
<dbReference type="InterPro" id="IPR000719">
    <property type="entry name" value="Prot_kinase_dom"/>
</dbReference>
<evidence type="ECO:0000313" key="5">
    <source>
        <dbReference type="EMBL" id="ORY97711.1"/>
    </source>
</evidence>
<dbReference type="Gene3D" id="1.10.510.10">
    <property type="entry name" value="Transferase(Phosphotransferase) domain 1"/>
    <property type="match status" value="1"/>
</dbReference>
<feature type="region of interest" description="Disordered" evidence="3">
    <location>
        <begin position="1"/>
        <end position="70"/>
    </location>
</feature>
<accession>A0A1X2HFL7</accession>
<dbReference type="Pfam" id="PF00069">
    <property type="entry name" value="Pkinase"/>
    <property type="match status" value="1"/>
</dbReference>
<dbReference type="OrthoDB" id="410920at2759"/>
<protein>
    <submittedName>
        <fullName evidence="5">Kinase-like domain-containing protein</fullName>
    </submittedName>
</protein>
<reference evidence="5 6" key="1">
    <citation type="submission" date="2016-07" db="EMBL/GenBank/DDBJ databases">
        <title>Pervasive Adenine N6-methylation of Active Genes in Fungi.</title>
        <authorList>
            <consortium name="DOE Joint Genome Institute"/>
            <person name="Mondo S.J."/>
            <person name="Dannebaum R.O."/>
            <person name="Kuo R.C."/>
            <person name="Labutti K."/>
            <person name="Haridas S."/>
            <person name="Kuo A."/>
            <person name="Salamov A."/>
            <person name="Ahrendt S.R."/>
            <person name="Lipzen A."/>
            <person name="Sullivan W."/>
            <person name="Andreopoulos W.B."/>
            <person name="Clum A."/>
            <person name="Lindquist E."/>
            <person name="Daum C."/>
            <person name="Ramamoorthy G.K."/>
            <person name="Gryganskyi A."/>
            <person name="Culley D."/>
            <person name="Magnuson J.K."/>
            <person name="James T.Y."/>
            <person name="O'Malley M.A."/>
            <person name="Stajich J.E."/>
            <person name="Spatafora J.W."/>
            <person name="Visel A."/>
            <person name="Grigoriev I.V."/>
        </authorList>
    </citation>
    <scope>NUCLEOTIDE SEQUENCE [LARGE SCALE GENOMIC DNA]</scope>
    <source>
        <strain evidence="5 6">NRRL 2496</strain>
    </source>
</reference>
<name>A0A1X2HFL7_SYNRA</name>
<comment type="caution">
    <text evidence="5">The sequence shown here is derived from an EMBL/GenBank/DDBJ whole genome shotgun (WGS) entry which is preliminary data.</text>
</comment>
<keyword evidence="2" id="KW-0067">ATP-binding</keyword>
<dbReference type="GO" id="GO:0035556">
    <property type="term" value="P:intracellular signal transduction"/>
    <property type="evidence" value="ECO:0007669"/>
    <property type="project" value="TreeGrafter"/>
</dbReference>